<protein>
    <submittedName>
        <fullName evidence="2">Uncharacterized protein</fullName>
    </submittedName>
</protein>
<dbReference type="AlphaFoldDB" id="A0ABD3EAV7"/>
<feature type="compositionally biased region" description="Polar residues" evidence="1">
    <location>
        <begin position="18"/>
        <end position="28"/>
    </location>
</feature>
<comment type="caution">
    <text evidence="2">The sequence shown here is derived from an EMBL/GenBank/DDBJ whole genome shotgun (WGS) entry which is preliminary data.</text>
</comment>
<gene>
    <name evidence="2" type="ORF">CASFOL_004548</name>
</gene>
<dbReference type="Proteomes" id="UP001632038">
    <property type="component" value="Unassembled WGS sequence"/>
</dbReference>
<name>A0ABD3EAV7_9LAMI</name>
<evidence type="ECO:0000313" key="2">
    <source>
        <dbReference type="EMBL" id="KAL3651546.1"/>
    </source>
</evidence>
<dbReference type="EMBL" id="JAVIJP010000006">
    <property type="protein sequence ID" value="KAL3651546.1"/>
    <property type="molecule type" value="Genomic_DNA"/>
</dbReference>
<evidence type="ECO:0000256" key="1">
    <source>
        <dbReference type="SAM" id="MobiDB-lite"/>
    </source>
</evidence>
<keyword evidence="3" id="KW-1185">Reference proteome</keyword>
<proteinExistence type="predicted"/>
<evidence type="ECO:0000313" key="3">
    <source>
        <dbReference type="Proteomes" id="UP001632038"/>
    </source>
</evidence>
<reference evidence="3" key="1">
    <citation type="journal article" date="2024" name="IScience">
        <title>Strigolactones Initiate the Formation of Haustorium-like Structures in Castilleja.</title>
        <authorList>
            <person name="Buerger M."/>
            <person name="Peterson D."/>
            <person name="Chory J."/>
        </authorList>
    </citation>
    <scope>NUCLEOTIDE SEQUENCE [LARGE SCALE GENOMIC DNA]</scope>
</reference>
<sequence length="244" mass="27404">MPKLSLPNLTPPMEQHQNHYPNENSTTDNRSRVDTSRPFRSIKEATVIFDEQSSIIHTYSPTPFSLPKNETPIFSQSLELESEPSWKHSCCSHDTTLVDTVKKLEAELDRTKEQVKVLKRKGYETEVALASLNAELHRRMSKLAWAEAAKAAMAASGVGAAKEEKKKDLIIGKTKSCPLPSLAQVLSVDEKESLSIERTKKRKWMKKKKPIIPLFADLFISSKAKGSTNTLENPLHAVSPLQWN</sequence>
<organism evidence="2 3">
    <name type="scientific">Castilleja foliolosa</name>
    <dbReference type="NCBI Taxonomy" id="1961234"/>
    <lineage>
        <taxon>Eukaryota</taxon>
        <taxon>Viridiplantae</taxon>
        <taxon>Streptophyta</taxon>
        <taxon>Embryophyta</taxon>
        <taxon>Tracheophyta</taxon>
        <taxon>Spermatophyta</taxon>
        <taxon>Magnoliopsida</taxon>
        <taxon>eudicotyledons</taxon>
        <taxon>Gunneridae</taxon>
        <taxon>Pentapetalae</taxon>
        <taxon>asterids</taxon>
        <taxon>lamiids</taxon>
        <taxon>Lamiales</taxon>
        <taxon>Orobanchaceae</taxon>
        <taxon>Pedicularideae</taxon>
        <taxon>Castillejinae</taxon>
        <taxon>Castilleja</taxon>
    </lineage>
</organism>
<feature type="region of interest" description="Disordered" evidence="1">
    <location>
        <begin position="1"/>
        <end position="37"/>
    </location>
</feature>
<accession>A0ABD3EAV7</accession>